<organism evidence="4 5">
    <name type="scientific">Pseudoduganella buxea</name>
    <dbReference type="NCBI Taxonomy" id="1949069"/>
    <lineage>
        <taxon>Bacteria</taxon>
        <taxon>Pseudomonadati</taxon>
        <taxon>Pseudomonadota</taxon>
        <taxon>Betaproteobacteria</taxon>
        <taxon>Burkholderiales</taxon>
        <taxon>Oxalobacteraceae</taxon>
        <taxon>Telluria group</taxon>
        <taxon>Pseudoduganella</taxon>
    </lineage>
</organism>
<reference evidence="3" key="4">
    <citation type="submission" date="2024-05" db="EMBL/GenBank/DDBJ databases">
        <authorList>
            <person name="Sun Q."/>
            <person name="Zhou Y."/>
        </authorList>
    </citation>
    <scope>NUCLEOTIDE SEQUENCE</scope>
    <source>
        <strain evidence="3">CGMCC 1.15931</strain>
    </source>
</reference>
<dbReference type="AlphaFoldDB" id="A0A6I3SU27"/>
<dbReference type="EMBL" id="WNKZ01000015">
    <property type="protein sequence ID" value="MTV52673.1"/>
    <property type="molecule type" value="Genomic_DNA"/>
</dbReference>
<evidence type="ECO:0000259" key="2">
    <source>
        <dbReference type="Pfam" id="PF07589"/>
    </source>
</evidence>
<evidence type="ECO:0000256" key="1">
    <source>
        <dbReference type="SAM" id="SignalP"/>
    </source>
</evidence>
<gene>
    <name evidence="3" type="ORF">GCM10011572_25740</name>
    <name evidence="4" type="ORF">GM672_07980</name>
</gene>
<reference evidence="4 5" key="3">
    <citation type="submission" date="2019-11" db="EMBL/GenBank/DDBJ databases">
        <title>Type strains purchased from KCTC, JCM and DSMZ.</title>
        <authorList>
            <person name="Lu H."/>
        </authorList>
    </citation>
    <scope>NUCLEOTIDE SEQUENCE [LARGE SCALE GENOMIC DNA]</scope>
    <source>
        <strain evidence="4 5">KCTC 52429</strain>
    </source>
</reference>
<name>A0A6I3SU27_9BURK</name>
<keyword evidence="6" id="KW-1185">Reference proteome</keyword>
<feature type="domain" description="Ice-binding protein C-terminal" evidence="2">
    <location>
        <begin position="188"/>
        <end position="213"/>
    </location>
</feature>
<evidence type="ECO:0000313" key="3">
    <source>
        <dbReference type="EMBL" id="GGC02649.1"/>
    </source>
</evidence>
<reference evidence="3" key="1">
    <citation type="journal article" date="2014" name="Int. J. Syst. Evol. Microbiol.">
        <title>Complete genome of a new Firmicutes species belonging to the dominant human colonic microbiota ('Ruminococcus bicirculans') reveals two chromosomes and a selective capacity to utilize plant glucans.</title>
        <authorList>
            <consortium name="NISC Comparative Sequencing Program"/>
            <person name="Wegmann U."/>
            <person name="Louis P."/>
            <person name="Goesmann A."/>
            <person name="Henrissat B."/>
            <person name="Duncan S.H."/>
            <person name="Flint H.J."/>
        </authorList>
    </citation>
    <scope>NUCLEOTIDE SEQUENCE</scope>
    <source>
        <strain evidence="3">CGMCC 1.15931</strain>
    </source>
</reference>
<keyword evidence="1" id="KW-0732">Signal</keyword>
<proteinExistence type="predicted"/>
<comment type="caution">
    <text evidence="4">The sequence shown here is derived from an EMBL/GenBank/DDBJ whole genome shotgun (WGS) entry which is preliminary data.</text>
</comment>
<dbReference type="InterPro" id="IPR013424">
    <property type="entry name" value="Ice-binding_C"/>
</dbReference>
<reference evidence="6" key="2">
    <citation type="journal article" date="2019" name="Int. J. Syst. Evol. Microbiol.">
        <title>The Global Catalogue of Microorganisms (GCM) 10K type strain sequencing project: providing services to taxonomists for standard genome sequencing and annotation.</title>
        <authorList>
            <consortium name="The Broad Institute Genomics Platform"/>
            <consortium name="The Broad Institute Genome Sequencing Center for Infectious Disease"/>
            <person name="Wu L."/>
            <person name="Ma J."/>
        </authorList>
    </citation>
    <scope>NUCLEOTIDE SEQUENCE [LARGE SCALE GENOMIC DNA]</scope>
    <source>
        <strain evidence="6">CGMCC 1.15931</strain>
    </source>
</reference>
<dbReference type="OrthoDB" id="8756107at2"/>
<feature type="signal peptide" evidence="1">
    <location>
        <begin position="1"/>
        <end position="28"/>
    </location>
</feature>
<protein>
    <submittedName>
        <fullName evidence="4">PEP-CTERM sorting domain-containing protein</fullName>
    </submittedName>
</protein>
<feature type="chain" id="PRO_5026114921" evidence="1">
    <location>
        <begin position="29"/>
        <end position="214"/>
    </location>
</feature>
<dbReference type="EMBL" id="BMKG01000010">
    <property type="protein sequence ID" value="GGC02649.1"/>
    <property type="molecule type" value="Genomic_DNA"/>
</dbReference>
<evidence type="ECO:0000313" key="4">
    <source>
        <dbReference type="EMBL" id="MTV52673.1"/>
    </source>
</evidence>
<evidence type="ECO:0000313" key="6">
    <source>
        <dbReference type="Proteomes" id="UP000622638"/>
    </source>
</evidence>
<dbReference type="Proteomes" id="UP000622638">
    <property type="component" value="Unassembled WGS sequence"/>
</dbReference>
<dbReference type="Proteomes" id="UP000430634">
    <property type="component" value="Unassembled WGS sequence"/>
</dbReference>
<sequence length="214" mass="21315">MNRFAQSSSLRAAVAALVLAISSGMASADTTLAVSIDTSNFGQASGWLDLQFNGAGDSESPAATVTLTNFSGFDALAAVETAGQVSGSLATGYVIGNGDSFNDLFHAVGYGSVLSFNITFSGDANLSVDIGQSVFSVSAFGADKTTLLGGSSSPDGSLASVTWTPATTVGGFGTTDVATFSNAATISAVPEPSSWLMLGIGGMLLAGVARARRA</sequence>
<dbReference type="NCBIfam" id="NF038129">
    <property type="entry name" value="PEP_NF038129"/>
    <property type="match status" value="1"/>
</dbReference>
<dbReference type="Pfam" id="PF07589">
    <property type="entry name" value="PEP-CTERM"/>
    <property type="match status" value="1"/>
</dbReference>
<dbReference type="RefSeq" id="WP_155469995.1">
    <property type="nucleotide sequence ID" value="NZ_BMKG01000010.1"/>
</dbReference>
<dbReference type="NCBIfam" id="TIGR02595">
    <property type="entry name" value="PEP_CTERM"/>
    <property type="match status" value="1"/>
</dbReference>
<accession>A0A6I3SU27</accession>
<evidence type="ECO:0000313" key="5">
    <source>
        <dbReference type="Proteomes" id="UP000430634"/>
    </source>
</evidence>